<organism evidence="1 2">
    <name type="scientific">Canna indica</name>
    <name type="common">Indian-shot</name>
    <dbReference type="NCBI Taxonomy" id="4628"/>
    <lineage>
        <taxon>Eukaryota</taxon>
        <taxon>Viridiplantae</taxon>
        <taxon>Streptophyta</taxon>
        <taxon>Embryophyta</taxon>
        <taxon>Tracheophyta</taxon>
        <taxon>Spermatophyta</taxon>
        <taxon>Magnoliopsida</taxon>
        <taxon>Liliopsida</taxon>
        <taxon>Zingiberales</taxon>
        <taxon>Cannaceae</taxon>
        <taxon>Canna</taxon>
    </lineage>
</organism>
<gene>
    <name evidence="1" type="ORF">Cni_G10570</name>
</gene>
<dbReference type="AlphaFoldDB" id="A0AAQ3K6W5"/>
<evidence type="ECO:0000313" key="2">
    <source>
        <dbReference type="Proteomes" id="UP001327560"/>
    </source>
</evidence>
<dbReference type="EMBL" id="CP136892">
    <property type="protein sequence ID" value="WOL01853.1"/>
    <property type="molecule type" value="Genomic_DNA"/>
</dbReference>
<accession>A0AAQ3K6W5</accession>
<evidence type="ECO:0000313" key="1">
    <source>
        <dbReference type="EMBL" id="WOL01853.1"/>
    </source>
</evidence>
<sequence>MRHHIIAITFWSNIGQVVMKHTYHNKASHNSNHMLCWMVLDISSSKSMLQKPICKLTFVSIEFMSLCSRSIQFHNKVSLSKKHPACLRFLTTSCTTIDILRNLIISPYLTR</sequence>
<keyword evidence="2" id="KW-1185">Reference proteome</keyword>
<reference evidence="1 2" key="1">
    <citation type="submission" date="2023-10" db="EMBL/GenBank/DDBJ databases">
        <title>Chromosome-scale genome assembly provides insights into flower coloration mechanisms of Canna indica.</title>
        <authorList>
            <person name="Li C."/>
        </authorList>
    </citation>
    <scope>NUCLEOTIDE SEQUENCE [LARGE SCALE GENOMIC DNA]</scope>
    <source>
        <tissue evidence="1">Flower</tissue>
    </source>
</reference>
<dbReference type="Proteomes" id="UP001327560">
    <property type="component" value="Chromosome 3"/>
</dbReference>
<protein>
    <submittedName>
        <fullName evidence="1">Uncharacterized protein</fullName>
    </submittedName>
</protein>
<name>A0AAQ3K6W5_9LILI</name>
<proteinExistence type="predicted"/>